<gene>
    <name evidence="2" type="ORF">GCM10018793_50570</name>
</gene>
<accession>A0A919GJ04</accession>
<dbReference type="Pfam" id="PF13591">
    <property type="entry name" value="MerR_2"/>
    <property type="match status" value="1"/>
</dbReference>
<proteinExistence type="predicted"/>
<evidence type="ECO:0000313" key="3">
    <source>
        <dbReference type="Proteomes" id="UP000603708"/>
    </source>
</evidence>
<organism evidence="2 3">
    <name type="scientific">Streptomyces sulfonofaciens</name>
    <dbReference type="NCBI Taxonomy" id="68272"/>
    <lineage>
        <taxon>Bacteria</taxon>
        <taxon>Bacillati</taxon>
        <taxon>Actinomycetota</taxon>
        <taxon>Actinomycetes</taxon>
        <taxon>Kitasatosporales</taxon>
        <taxon>Streptomycetaceae</taxon>
        <taxon>Streptomyces</taxon>
    </lineage>
</organism>
<evidence type="ECO:0000256" key="1">
    <source>
        <dbReference type="SAM" id="MobiDB-lite"/>
    </source>
</evidence>
<comment type="caution">
    <text evidence="2">The sequence shown here is derived from an EMBL/GenBank/DDBJ whole genome shotgun (WGS) entry which is preliminary data.</text>
</comment>
<reference evidence="2" key="2">
    <citation type="submission" date="2020-09" db="EMBL/GenBank/DDBJ databases">
        <authorList>
            <person name="Sun Q."/>
            <person name="Ohkuma M."/>
        </authorList>
    </citation>
    <scope>NUCLEOTIDE SEQUENCE</scope>
    <source>
        <strain evidence="2">JCM 5069</strain>
    </source>
</reference>
<evidence type="ECO:0000313" key="2">
    <source>
        <dbReference type="EMBL" id="GHH84841.1"/>
    </source>
</evidence>
<sequence length="135" mass="14780">MTNDPRRAAAPAGGRRMASAPARRRPPNVLVRRYAIVPLDRLSLDATARRSGLHPDLVRRMAALGVVDASRDAHGRLWFGPGAPATLARAQRLRAGLHLNYASVGLVLDLLERISELEAELRRSNAGCRSDESWI</sequence>
<dbReference type="AlphaFoldDB" id="A0A919GJ04"/>
<evidence type="ECO:0008006" key="4">
    <source>
        <dbReference type="Google" id="ProtNLM"/>
    </source>
</evidence>
<dbReference type="Proteomes" id="UP000603708">
    <property type="component" value="Unassembled WGS sequence"/>
</dbReference>
<dbReference type="EMBL" id="BNCD01000016">
    <property type="protein sequence ID" value="GHH84841.1"/>
    <property type="molecule type" value="Genomic_DNA"/>
</dbReference>
<keyword evidence="3" id="KW-1185">Reference proteome</keyword>
<protein>
    <recommendedName>
        <fullName evidence="4">MerR family transcriptional regulator</fullName>
    </recommendedName>
</protein>
<feature type="compositionally biased region" description="Low complexity" evidence="1">
    <location>
        <begin position="8"/>
        <end position="21"/>
    </location>
</feature>
<reference evidence="2" key="1">
    <citation type="journal article" date="2014" name="Int. J. Syst. Evol. Microbiol.">
        <title>Complete genome sequence of Corynebacterium casei LMG S-19264T (=DSM 44701T), isolated from a smear-ripened cheese.</title>
        <authorList>
            <consortium name="US DOE Joint Genome Institute (JGI-PGF)"/>
            <person name="Walter F."/>
            <person name="Albersmeier A."/>
            <person name="Kalinowski J."/>
            <person name="Ruckert C."/>
        </authorList>
    </citation>
    <scope>NUCLEOTIDE SEQUENCE</scope>
    <source>
        <strain evidence="2">JCM 5069</strain>
    </source>
</reference>
<name>A0A919GJ04_9ACTN</name>
<feature type="region of interest" description="Disordered" evidence="1">
    <location>
        <begin position="1"/>
        <end position="24"/>
    </location>
</feature>
<dbReference type="Gene3D" id="1.10.1660.10">
    <property type="match status" value="1"/>
</dbReference>